<proteinExistence type="predicted"/>
<dbReference type="RefSeq" id="XP_007774322.1">
    <property type="nucleotide sequence ID" value="XM_007776132.1"/>
</dbReference>
<protein>
    <submittedName>
        <fullName evidence="2">Uncharacterized protein</fullName>
    </submittedName>
</protein>
<dbReference type="AlphaFoldDB" id="A0A5M3M951"/>
<keyword evidence="3" id="KW-1185">Reference proteome</keyword>
<gene>
    <name evidence="2" type="ORF">CONPUDRAFT_147192</name>
</gene>
<dbReference type="GeneID" id="19202291"/>
<comment type="caution">
    <text evidence="2">The sequence shown here is derived from an EMBL/GenBank/DDBJ whole genome shotgun (WGS) entry which is preliminary data.</text>
</comment>
<feature type="region of interest" description="Disordered" evidence="1">
    <location>
        <begin position="1"/>
        <end position="53"/>
    </location>
</feature>
<dbReference type="Proteomes" id="UP000053558">
    <property type="component" value="Unassembled WGS sequence"/>
</dbReference>
<name>A0A5M3M951_CONPW</name>
<evidence type="ECO:0000313" key="3">
    <source>
        <dbReference type="Proteomes" id="UP000053558"/>
    </source>
</evidence>
<reference evidence="3" key="1">
    <citation type="journal article" date="2012" name="Science">
        <title>The Paleozoic origin of enzymatic lignin decomposition reconstructed from 31 fungal genomes.</title>
        <authorList>
            <person name="Floudas D."/>
            <person name="Binder M."/>
            <person name="Riley R."/>
            <person name="Barry K."/>
            <person name="Blanchette R.A."/>
            <person name="Henrissat B."/>
            <person name="Martinez A.T."/>
            <person name="Otillar R."/>
            <person name="Spatafora J.W."/>
            <person name="Yadav J.S."/>
            <person name="Aerts A."/>
            <person name="Benoit I."/>
            <person name="Boyd A."/>
            <person name="Carlson A."/>
            <person name="Copeland A."/>
            <person name="Coutinho P.M."/>
            <person name="de Vries R.P."/>
            <person name="Ferreira P."/>
            <person name="Findley K."/>
            <person name="Foster B."/>
            <person name="Gaskell J."/>
            <person name="Glotzer D."/>
            <person name="Gorecki P."/>
            <person name="Heitman J."/>
            <person name="Hesse C."/>
            <person name="Hori C."/>
            <person name="Igarashi K."/>
            <person name="Jurgens J.A."/>
            <person name="Kallen N."/>
            <person name="Kersten P."/>
            <person name="Kohler A."/>
            <person name="Kuees U."/>
            <person name="Kumar T.K.A."/>
            <person name="Kuo A."/>
            <person name="LaButti K."/>
            <person name="Larrondo L.F."/>
            <person name="Lindquist E."/>
            <person name="Ling A."/>
            <person name="Lombard V."/>
            <person name="Lucas S."/>
            <person name="Lundell T."/>
            <person name="Martin R."/>
            <person name="McLaughlin D.J."/>
            <person name="Morgenstern I."/>
            <person name="Morin E."/>
            <person name="Murat C."/>
            <person name="Nagy L.G."/>
            <person name="Nolan M."/>
            <person name="Ohm R.A."/>
            <person name="Patyshakuliyeva A."/>
            <person name="Rokas A."/>
            <person name="Ruiz-Duenas F.J."/>
            <person name="Sabat G."/>
            <person name="Salamov A."/>
            <person name="Samejima M."/>
            <person name="Schmutz J."/>
            <person name="Slot J.C."/>
            <person name="St John F."/>
            <person name="Stenlid J."/>
            <person name="Sun H."/>
            <person name="Sun S."/>
            <person name="Syed K."/>
            <person name="Tsang A."/>
            <person name="Wiebenga A."/>
            <person name="Young D."/>
            <person name="Pisabarro A."/>
            <person name="Eastwood D.C."/>
            <person name="Martin F."/>
            <person name="Cullen D."/>
            <person name="Grigoriev I.V."/>
            <person name="Hibbett D.S."/>
        </authorList>
    </citation>
    <scope>NUCLEOTIDE SEQUENCE [LARGE SCALE GENOMIC DNA]</scope>
    <source>
        <strain evidence="3">RWD-64-598 SS2</strain>
    </source>
</reference>
<sequence>MTQITEVQKHGERGVISQEGRGQLISSQATHGHEENNESQSGQAQASTDMNSDAESFMNWPAVPQRREGVLVDTDLKSVCSKMSTAELKNTDPESTVASPHRQAFKRLRVRVRRHIKEINGIVTLLPSRLRSRLALHDHSNGVTSVLRRLGIRPSIVNGEDTFGPQDDGGGHGSLPKRTLPEPPCVSEIIYASQADPRYLGAPDRDISLLQLFCCFNSGAHSTSPTNMKRGYASAQPQTVPDQTTSSEKRQGASEKPMARKRRWQTL</sequence>
<dbReference type="EMBL" id="JH711588">
    <property type="protein sequence ID" value="EIW75623.1"/>
    <property type="molecule type" value="Genomic_DNA"/>
</dbReference>
<evidence type="ECO:0000313" key="2">
    <source>
        <dbReference type="EMBL" id="EIW75623.1"/>
    </source>
</evidence>
<evidence type="ECO:0000256" key="1">
    <source>
        <dbReference type="SAM" id="MobiDB-lite"/>
    </source>
</evidence>
<feature type="region of interest" description="Disordered" evidence="1">
    <location>
        <begin position="158"/>
        <end position="180"/>
    </location>
</feature>
<dbReference type="KEGG" id="cput:CONPUDRAFT_147192"/>
<organism evidence="2 3">
    <name type="scientific">Coniophora puteana (strain RWD-64-598)</name>
    <name type="common">Brown rot fungus</name>
    <dbReference type="NCBI Taxonomy" id="741705"/>
    <lineage>
        <taxon>Eukaryota</taxon>
        <taxon>Fungi</taxon>
        <taxon>Dikarya</taxon>
        <taxon>Basidiomycota</taxon>
        <taxon>Agaricomycotina</taxon>
        <taxon>Agaricomycetes</taxon>
        <taxon>Agaricomycetidae</taxon>
        <taxon>Boletales</taxon>
        <taxon>Coniophorineae</taxon>
        <taxon>Coniophoraceae</taxon>
        <taxon>Coniophora</taxon>
    </lineage>
</organism>
<feature type="compositionally biased region" description="Polar residues" evidence="1">
    <location>
        <begin position="235"/>
        <end position="246"/>
    </location>
</feature>
<feature type="region of interest" description="Disordered" evidence="1">
    <location>
        <begin position="222"/>
        <end position="267"/>
    </location>
</feature>
<accession>A0A5M3M951</accession>
<feature type="compositionally biased region" description="Polar residues" evidence="1">
    <location>
        <begin position="38"/>
        <end position="53"/>
    </location>
</feature>